<reference evidence="9" key="1">
    <citation type="journal article" date="2020" name="Microorganisms">
        <title>Complete Genome of a Member of a New Bacterial Lineage in the Microgenomates Group Reveals an Unusual Nucleotide Composition Disparity Between Two Strands of DNA and Limited Metabolic Potential.</title>
        <authorList>
            <person name="Kadnikov V.V."/>
            <person name="Mardanov A.V."/>
            <person name="Beletsky A.V."/>
            <person name="Karnachuk O.V."/>
            <person name="Ravin N.V."/>
        </authorList>
    </citation>
    <scope>NUCLEOTIDE SEQUENCE [LARGE SCALE GENOMIC DNA]</scope>
</reference>
<feature type="domain" description="Aminotransferase class V" evidence="7">
    <location>
        <begin position="24"/>
        <end position="407"/>
    </location>
</feature>
<dbReference type="SUPFAM" id="SSF53383">
    <property type="entry name" value="PLP-dependent transferases"/>
    <property type="match status" value="1"/>
</dbReference>
<protein>
    <recommendedName>
        <fullName evidence="3">cysteine desulfurase</fullName>
        <ecNumber evidence="3">2.8.1.7</ecNumber>
    </recommendedName>
</protein>
<dbReference type="EC" id="2.8.1.7" evidence="3"/>
<evidence type="ECO:0000256" key="2">
    <source>
        <dbReference type="ARBA" id="ARBA00010447"/>
    </source>
</evidence>
<keyword evidence="4" id="KW-0808">Transferase</keyword>
<dbReference type="EMBL" id="CP047901">
    <property type="protein sequence ID" value="QHO63099.1"/>
    <property type="molecule type" value="Genomic_DNA"/>
</dbReference>
<dbReference type="KEGG" id="caqa:MICH65_0118"/>
<evidence type="ECO:0000256" key="3">
    <source>
        <dbReference type="ARBA" id="ARBA00012239"/>
    </source>
</evidence>
<evidence type="ECO:0000259" key="7">
    <source>
        <dbReference type="Pfam" id="PF00266"/>
    </source>
</evidence>
<dbReference type="CDD" id="cd06453">
    <property type="entry name" value="SufS_like"/>
    <property type="match status" value="1"/>
</dbReference>
<dbReference type="InterPro" id="IPR000192">
    <property type="entry name" value="Aminotrans_V_dom"/>
</dbReference>
<dbReference type="Pfam" id="PF00266">
    <property type="entry name" value="Aminotran_5"/>
    <property type="match status" value="1"/>
</dbReference>
<dbReference type="InterPro" id="IPR015421">
    <property type="entry name" value="PyrdxlP-dep_Trfase_major"/>
</dbReference>
<keyword evidence="5" id="KW-0663">Pyridoxal phosphate</keyword>
<dbReference type="GO" id="GO:0006534">
    <property type="term" value="P:cysteine metabolic process"/>
    <property type="evidence" value="ECO:0007669"/>
    <property type="project" value="InterPro"/>
</dbReference>
<dbReference type="InterPro" id="IPR015422">
    <property type="entry name" value="PyrdxlP-dep_Trfase_small"/>
</dbReference>
<dbReference type="NCBIfam" id="TIGR01979">
    <property type="entry name" value="sufS"/>
    <property type="match status" value="1"/>
</dbReference>
<dbReference type="Gene3D" id="3.40.640.10">
    <property type="entry name" value="Type I PLP-dependent aspartate aminotransferase-like (Major domain)"/>
    <property type="match status" value="1"/>
</dbReference>
<comment type="catalytic activity">
    <reaction evidence="6">
        <text>(sulfur carrier)-H + L-cysteine = (sulfur carrier)-SH + L-alanine</text>
        <dbReference type="Rhea" id="RHEA:43892"/>
        <dbReference type="Rhea" id="RHEA-COMP:14737"/>
        <dbReference type="Rhea" id="RHEA-COMP:14739"/>
        <dbReference type="ChEBI" id="CHEBI:29917"/>
        <dbReference type="ChEBI" id="CHEBI:35235"/>
        <dbReference type="ChEBI" id="CHEBI:57972"/>
        <dbReference type="ChEBI" id="CHEBI:64428"/>
        <dbReference type="EC" id="2.8.1.7"/>
    </reaction>
</comment>
<dbReference type="RefSeq" id="WP_161931503.1">
    <property type="nucleotide sequence ID" value="NZ_CP047901.1"/>
</dbReference>
<dbReference type="AlphaFoldDB" id="A0A857N6T5"/>
<evidence type="ECO:0000256" key="1">
    <source>
        <dbReference type="ARBA" id="ARBA00001933"/>
    </source>
</evidence>
<comment type="cofactor">
    <cofactor evidence="1">
        <name>pyridoxal 5'-phosphate</name>
        <dbReference type="ChEBI" id="CHEBI:597326"/>
    </cofactor>
</comment>
<evidence type="ECO:0000256" key="4">
    <source>
        <dbReference type="ARBA" id="ARBA00022679"/>
    </source>
</evidence>
<dbReference type="InterPro" id="IPR010970">
    <property type="entry name" value="Cys_dSase_SufS"/>
</dbReference>
<dbReference type="InterPro" id="IPR015424">
    <property type="entry name" value="PyrdxlP-dep_Trfase"/>
</dbReference>
<name>A0A857N6T5_9BACT</name>
<dbReference type="PANTHER" id="PTHR43586">
    <property type="entry name" value="CYSTEINE DESULFURASE"/>
    <property type="match status" value="1"/>
</dbReference>
<dbReference type="PANTHER" id="PTHR43586:SF8">
    <property type="entry name" value="CYSTEINE DESULFURASE 1, CHLOROPLASTIC"/>
    <property type="match status" value="1"/>
</dbReference>
<dbReference type="Gene3D" id="3.90.1150.10">
    <property type="entry name" value="Aspartate Aminotransferase, domain 1"/>
    <property type="match status" value="1"/>
</dbReference>
<organism evidence="8 9">
    <name type="scientific">Candidatus Chazhemtobacterium aquaticus</name>
    <dbReference type="NCBI Taxonomy" id="2715735"/>
    <lineage>
        <taxon>Bacteria</taxon>
        <taxon>Candidatus Chazhemtobacteraceae</taxon>
        <taxon>Candidatus Chazhemtobacterium</taxon>
    </lineage>
</organism>
<comment type="similarity">
    <text evidence="2">Belongs to the class-V pyridoxal-phosphate-dependent aminotransferase family. Csd subfamily.</text>
</comment>
<dbReference type="GO" id="GO:0030170">
    <property type="term" value="F:pyridoxal phosphate binding"/>
    <property type="evidence" value="ECO:0007669"/>
    <property type="project" value="InterPro"/>
</dbReference>
<sequence length="421" mass="46821">MFEIEKIREDFPILEREINGYPLVYLDNAATTQKPKQVIEAIVDYYENHNANVHRGIHTLSEEATSMVENARLKIARFIGSNDEKEIIFVRNASEAINLVMYSWGEKNIGKGDEVVVSLMEHHSNLVTWQMLCQKKGAVLRVVDVDEGGEIRMRGGEKREFQGVRVMSLEQTLGGKTKLVAITAVSNVLGTVNPLEKIVKMVRAKTKAKILIDGSQSVPVMKTEVGKMGVDWLVFSGHKMLGPTGIGVLWGRREILEEMPPFLYGGDMIGQVELGKSEWNELPWKFEAGTPNMAGMVGLGAAVDYLEDLGMNEVWKHEQDLVAYALEKIKGKAEVYGTGDYKKRAGVVTFNLPGIHAHDTAQVLDGFGIAIRSGQHCGAPVVESLGEMAVARASVYVYNTRAEIDYLIDKLVEVKKVFRKR</sequence>
<dbReference type="Proteomes" id="UP000463983">
    <property type="component" value="Chromosome"/>
</dbReference>
<proteinExistence type="inferred from homology"/>
<dbReference type="GO" id="GO:0031071">
    <property type="term" value="F:cysteine desulfurase activity"/>
    <property type="evidence" value="ECO:0007669"/>
    <property type="project" value="UniProtKB-EC"/>
</dbReference>
<evidence type="ECO:0000313" key="9">
    <source>
        <dbReference type="Proteomes" id="UP000463983"/>
    </source>
</evidence>
<keyword evidence="9" id="KW-1185">Reference proteome</keyword>
<evidence type="ECO:0000256" key="6">
    <source>
        <dbReference type="ARBA" id="ARBA00050776"/>
    </source>
</evidence>
<evidence type="ECO:0000256" key="5">
    <source>
        <dbReference type="ARBA" id="ARBA00022898"/>
    </source>
</evidence>
<evidence type="ECO:0000313" key="8">
    <source>
        <dbReference type="EMBL" id="QHO63099.1"/>
    </source>
</evidence>
<gene>
    <name evidence="8" type="ORF">MICH65_0118</name>
</gene>
<accession>A0A857N6T5</accession>